<dbReference type="InterPro" id="IPR003961">
    <property type="entry name" value="FN3_dom"/>
</dbReference>
<dbReference type="InterPro" id="IPR014756">
    <property type="entry name" value="Ig_E-set"/>
</dbReference>
<evidence type="ECO:0000259" key="7">
    <source>
        <dbReference type="PROSITE" id="PS51166"/>
    </source>
</evidence>
<dbReference type="PANTHER" id="PTHR10357:SF210">
    <property type="entry name" value="MALTODEXTRIN GLUCOSIDASE"/>
    <property type="match status" value="1"/>
</dbReference>
<feature type="signal peptide" evidence="5">
    <location>
        <begin position="1"/>
        <end position="27"/>
    </location>
</feature>
<dbReference type="Gene3D" id="3.20.20.80">
    <property type="entry name" value="Glycosidases"/>
    <property type="match status" value="1"/>
</dbReference>
<dbReference type="PROSITE" id="PS50853">
    <property type="entry name" value="FN3"/>
    <property type="match status" value="2"/>
</dbReference>
<dbReference type="Proteomes" id="UP000000323">
    <property type="component" value="Chromosome 2"/>
</dbReference>
<dbReference type="InterPro" id="IPR013784">
    <property type="entry name" value="Carb-bd-like_fold"/>
</dbReference>
<protein>
    <submittedName>
        <fullName evidence="8">Alpha amylase catalytic region</fullName>
    </submittedName>
</protein>
<dbReference type="InterPro" id="IPR058692">
    <property type="entry name" value="Fn3_SaeA_2nd"/>
</dbReference>
<feature type="chain" id="PRO_5003022028" evidence="5">
    <location>
        <begin position="28"/>
        <end position="1307"/>
    </location>
</feature>
<feature type="region of interest" description="Disordered" evidence="4">
    <location>
        <begin position="725"/>
        <end position="749"/>
    </location>
</feature>
<dbReference type="CDD" id="cd00063">
    <property type="entry name" value="FN3"/>
    <property type="match status" value="2"/>
</dbReference>
<dbReference type="InterPro" id="IPR004185">
    <property type="entry name" value="Glyco_hydro_13_lg-like_dom"/>
</dbReference>
<dbReference type="SMART" id="SM00060">
    <property type="entry name" value="FN3"/>
    <property type="match status" value="2"/>
</dbReference>
<dbReference type="CAZy" id="CBM34">
    <property type="family name" value="Carbohydrate-Binding Module Family 34"/>
</dbReference>
<dbReference type="HOGENOM" id="CLU_002894_0_0_0"/>
<dbReference type="CAZy" id="CBM20">
    <property type="family name" value="Carbohydrate-Binding Module Family 20"/>
</dbReference>
<evidence type="ECO:0000256" key="3">
    <source>
        <dbReference type="ARBA" id="ARBA00023295"/>
    </source>
</evidence>
<dbReference type="Pfam" id="PF00128">
    <property type="entry name" value="Alpha-amylase"/>
    <property type="match status" value="1"/>
</dbReference>
<dbReference type="PROSITE" id="PS51166">
    <property type="entry name" value="CBM20"/>
    <property type="match status" value="1"/>
</dbReference>
<dbReference type="CDD" id="cd12962">
    <property type="entry name" value="X25_BaPul_like"/>
    <property type="match status" value="1"/>
</dbReference>
<reference evidence="9" key="1">
    <citation type="journal article" date="2010" name="Stand. Genomic Sci.">
        <title>Complete genome sequence of 'Thermobaculum terrenum' type strain (YNP1).</title>
        <authorList>
            <person name="Kiss H."/>
            <person name="Cleland D."/>
            <person name="Lapidus A."/>
            <person name="Lucas S."/>
            <person name="Glavina Del Rio T."/>
            <person name="Nolan M."/>
            <person name="Tice H."/>
            <person name="Han C."/>
            <person name="Goodwin L."/>
            <person name="Pitluck S."/>
            <person name="Liolios K."/>
            <person name="Ivanova N."/>
            <person name="Mavromatis K."/>
            <person name="Ovchinnikova G."/>
            <person name="Pati A."/>
            <person name="Chen A."/>
            <person name="Palaniappan K."/>
            <person name="Land M."/>
            <person name="Hauser L."/>
            <person name="Chang Y."/>
            <person name="Jeffries C."/>
            <person name="Lu M."/>
            <person name="Brettin T."/>
            <person name="Detter J."/>
            <person name="Goker M."/>
            <person name="Tindall B."/>
            <person name="Beck B."/>
            <person name="McDermott T."/>
            <person name="Woyke T."/>
            <person name="Bristow J."/>
            <person name="Eisen J."/>
            <person name="Markowitz V."/>
            <person name="Hugenholtz P."/>
            <person name="Kyrpides N."/>
            <person name="Klenk H."/>
            <person name="Cheng J."/>
        </authorList>
    </citation>
    <scope>NUCLEOTIDE SEQUENCE [LARGE SCALE GENOMIC DNA]</scope>
    <source>
        <strain evidence="9">ATCC BAA-798 / YNP1</strain>
    </source>
</reference>
<dbReference type="eggNOG" id="COG3280">
    <property type="taxonomic scope" value="Bacteria"/>
</dbReference>
<evidence type="ECO:0000256" key="1">
    <source>
        <dbReference type="ARBA" id="ARBA00022801"/>
    </source>
</evidence>
<dbReference type="GO" id="GO:2001070">
    <property type="term" value="F:starch binding"/>
    <property type="evidence" value="ECO:0007669"/>
    <property type="project" value="InterPro"/>
</dbReference>
<dbReference type="SUPFAM" id="SSF49452">
    <property type="entry name" value="Starch-binding domain-like"/>
    <property type="match status" value="1"/>
</dbReference>
<feature type="domain" description="Fibronectin type-III" evidence="6">
    <location>
        <begin position="1102"/>
        <end position="1195"/>
    </location>
</feature>
<dbReference type="Pfam" id="PF25833">
    <property type="entry name" value="Fn3_SaeA_3rd"/>
    <property type="match status" value="1"/>
</dbReference>
<evidence type="ECO:0000256" key="5">
    <source>
        <dbReference type="SAM" id="SignalP"/>
    </source>
</evidence>
<dbReference type="KEGG" id="ttr:Tter_2278"/>
<accession>D1CHF6</accession>
<organism evidence="8 9">
    <name type="scientific">Thermobaculum terrenum (strain ATCC BAA-798 / CCMEE 7001 / YNP1)</name>
    <dbReference type="NCBI Taxonomy" id="525904"/>
    <lineage>
        <taxon>Bacteria</taxon>
        <taxon>Bacillati</taxon>
        <taxon>Chloroflexota</taxon>
        <taxon>Chloroflexia</taxon>
        <taxon>Candidatus Thermobaculales</taxon>
        <taxon>Candidatus Thermobaculaceae</taxon>
        <taxon>Thermobaculum</taxon>
    </lineage>
</organism>
<dbReference type="SUPFAM" id="SSF49265">
    <property type="entry name" value="Fibronectin type III"/>
    <property type="match status" value="2"/>
</dbReference>
<dbReference type="CAZy" id="GH13">
    <property type="family name" value="Glycoside Hydrolase Family 13"/>
</dbReference>
<dbReference type="SUPFAM" id="SSF51445">
    <property type="entry name" value="(Trans)glycosidases"/>
    <property type="match status" value="1"/>
</dbReference>
<dbReference type="Pfam" id="PF00686">
    <property type="entry name" value="CBM_20"/>
    <property type="match status" value="1"/>
</dbReference>
<keyword evidence="2" id="KW-0106">Calcium</keyword>
<dbReference type="InterPro" id="IPR013783">
    <property type="entry name" value="Ig-like_fold"/>
</dbReference>
<dbReference type="GO" id="GO:0004553">
    <property type="term" value="F:hydrolase activity, hydrolyzing O-glycosyl compounds"/>
    <property type="evidence" value="ECO:0007669"/>
    <property type="project" value="InterPro"/>
</dbReference>
<dbReference type="Pfam" id="PF00041">
    <property type="entry name" value="fn3"/>
    <property type="match status" value="1"/>
</dbReference>
<dbReference type="OrthoDB" id="9805159at2"/>
<dbReference type="EMBL" id="CP001826">
    <property type="protein sequence ID" value="ACZ43177.1"/>
    <property type="molecule type" value="Genomic_DNA"/>
</dbReference>
<dbReference type="Pfam" id="PF22058">
    <property type="entry name" value="X25_BaPul_like"/>
    <property type="match status" value="1"/>
</dbReference>
<dbReference type="PANTHER" id="PTHR10357">
    <property type="entry name" value="ALPHA-AMYLASE FAMILY MEMBER"/>
    <property type="match status" value="1"/>
</dbReference>
<dbReference type="RefSeq" id="WP_012876208.1">
    <property type="nucleotide sequence ID" value="NC_013526.1"/>
</dbReference>
<dbReference type="Gene3D" id="2.60.40.10">
    <property type="entry name" value="Immunoglobulins"/>
    <property type="match status" value="5"/>
</dbReference>
<name>D1CHF6_THET1</name>
<evidence type="ECO:0000259" key="6">
    <source>
        <dbReference type="PROSITE" id="PS50853"/>
    </source>
</evidence>
<sequence length="1307" mass="145831">MRRYRLYVCLVVVMLLMGFLRSSPAAASHVPFSTATVAGSFQSEIGCPGDWQPSCDLSLMSDPDGDGVYTFTIPAGTLPVGAYEYKVALNRSWDYSFPANNQRFEVAAADNSVTFYYNSATHEVRHVVEGTRPPRIGDDDVFWDGLRHDSRDTLYRVPFGAVPEGAEFLVRFRTFHDDVSSVTVRVWHTGLNAERLYDMQRVAQDVSCYQDLPFNCDFWQARIEAGPIGTIYYRFIVRDGSKVVYYEDDSEVRDGGMGRPFDQSPDWGWAVTVHRRDFLPITWMKNAVVYQIFPDRFRNGDPSNDPKPVRGNPRLSSDPRYAYPNGDPTGASRPEWDQILRMRWGELPEGYCRNYAGDYPCPQRFAQPASTREQPRGRDYYGGDLEGVTEKLSYLKRLGVTAIYFNPIFAAGSNHRYDTRDYKIIDPYLGNLGDWRTLVRAAHRQGIRIILDGVFNHMSSDSPVFDRYHNWNDALYGVGACESVSSPYRSWFRFRRPVGSEPAACAPYTRDGDSYYAAWAGFDSLPQLAESDPVKAHIYGADSSVARYWLRQGADGWRLDVMPDKSVAFWREFRQRVKQVDPNAVIIGELWKKFDVLPFVQGDTADTTMNYRFRDAVISLLAPGPFDGKGFPGSGQPIRPSEFVNRLQSIREDYPDATYWTLMNLLDSHDTERVLWTLTPGVENPDGRERNSAHLAEGKTRLRLAALIQMTMPGAPTIYYGDEVGLTGDDDPDDRRTFPWGDREARAEGDERQPDMAMYRYYRDLIHERRKHPSLVNGDLRFLLVDDDAGVVAYGRKWRDEASIVVLNTSKQARQVTVPVVGYLPENTELSWLVGGHGEAYVRNGGVILSLGPLAGALLVTRDADLTPTAAPSGLQASADGMQVHLSWQPVAGAVGYNVYRSPVTGGGYVRVNAAPVTTTGYLDDSAELRSGQKYYYVVRALDGVGNESANSNEASATPGYRIGWANLQWPHSLDYTVSARYTTDTVYGQVWIDGVTNQPGPTPGLIAQLGYGPQGSDPRSWDTWVPMQFNTDVGNNDEYKGVLQPDTPGTYDYLVRYSTTGGESWTYGDIDGTESGSFQDQVDSPGTLVVHPNPDQTPPEAPTNLRAYNNGPSSILLDWDASTSLDVYRYDVYRSTQPGGPYDRVGSTDAAITQYADSGLQTGTRYYYVVRAVDEAANVSAPSNEASAVPSSRQVAVTFEVAVPATTPPDATVYIVGNQPQICNWCNPHTVALTKGDDGKWRITLEFTEGTSVEYKYTLGSWDYVEKGPSCEEISNRTLRVVGDSEGRQLVQDTVANWRNISPCGN</sequence>
<feature type="domain" description="Fibronectin type-III" evidence="6">
    <location>
        <begin position="871"/>
        <end position="962"/>
    </location>
</feature>
<dbReference type="SMART" id="SM01065">
    <property type="entry name" value="CBM_2"/>
    <property type="match status" value="1"/>
</dbReference>
<dbReference type="eggNOG" id="COG0366">
    <property type="taxonomic scope" value="Bacteria"/>
</dbReference>
<gene>
    <name evidence="8" type="ordered locus">Tter_2278</name>
</gene>
<dbReference type="InterPro" id="IPR054409">
    <property type="entry name" value="X25_BaPul-like"/>
</dbReference>
<keyword evidence="1" id="KW-0378">Hydrolase</keyword>
<dbReference type="InterPro" id="IPR013780">
    <property type="entry name" value="Glyco_hydro_b"/>
</dbReference>
<feature type="region of interest" description="Disordered" evidence="4">
    <location>
        <begin position="299"/>
        <end position="334"/>
    </location>
</feature>
<dbReference type="GO" id="GO:0005975">
    <property type="term" value="P:carbohydrate metabolic process"/>
    <property type="evidence" value="ECO:0007669"/>
    <property type="project" value="InterPro"/>
</dbReference>
<dbReference type="SUPFAM" id="SSF51011">
    <property type="entry name" value="Glycosyl hydrolase domain"/>
    <property type="match status" value="1"/>
</dbReference>
<dbReference type="InterPro" id="IPR006047">
    <property type="entry name" value="GH13_cat_dom"/>
</dbReference>
<feature type="domain" description="CBM20" evidence="7">
    <location>
        <begin position="1190"/>
        <end position="1301"/>
    </location>
</feature>
<keyword evidence="9" id="KW-1185">Reference proteome</keyword>
<dbReference type="InterPro" id="IPR002044">
    <property type="entry name" value="CBM20"/>
</dbReference>
<dbReference type="InterPro" id="IPR036116">
    <property type="entry name" value="FN3_sf"/>
</dbReference>
<dbReference type="SUPFAM" id="SSF81296">
    <property type="entry name" value="E set domains"/>
    <property type="match status" value="1"/>
</dbReference>
<feature type="compositionally biased region" description="Basic and acidic residues" evidence="4">
    <location>
        <begin position="733"/>
        <end position="749"/>
    </location>
</feature>
<dbReference type="Gene3D" id="2.60.40.1180">
    <property type="entry name" value="Golgi alpha-mannosidase II"/>
    <property type="match status" value="1"/>
</dbReference>
<evidence type="ECO:0000313" key="8">
    <source>
        <dbReference type="EMBL" id="ACZ43177.1"/>
    </source>
</evidence>
<dbReference type="CDD" id="cd02857">
    <property type="entry name" value="E_set_CDase_PDE_N"/>
    <property type="match status" value="1"/>
</dbReference>
<proteinExistence type="predicted"/>
<keyword evidence="5" id="KW-0732">Signal</keyword>
<dbReference type="STRING" id="525904.Tter_2278"/>
<dbReference type="InterPro" id="IPR017853">
    <property type="entry name" value="GH"/>
</dbReference>
<dbReference type="eggNOG" id="COG4733">
    <property type="taxonomic scope" value="Bacteria"/>
</dbReference>
<evidence type="ECO:0000256" key="4">
    <source>
        <dbReference type="SAM" id="MobiDB-lite"/>
    </source>
</evidence>
<evidence type="ECO:0000256" key="2">
    <source>
        <dbReference type="ARBA" id="ARBA00022837"/>
    </source>
</evidence>
<evidence type="ECO:0000313" key="9">
    <source>
        <dbReference type="Proteomes" id="UP000000323"/>
    </source>
</evidence>
<keyword evidence="3" id="KW-0326">Glycosidase</keyword>
<dbReference type="SMART" id="SM00642">
    <property type="entry name" value="Aamy"/>
    <property type="match status" value="1"/>
</dbReference>
<dbReference type="CDD" id="cd11338">
    <property type="entry name" value="AmyAc_CMD"/>
    <property type="match status" value="1"/>
</dbReference>